<evidence type="ECO:0000313" key="1">
    <source>
        <dbReference type="EMBL" id="KAF2561354.1"/>
    </source>
</evidence>
<sequence length="189" mass="21187">MADVATAAPRIKDFGSAYIHCLMLSLTNFQVWSMRMRELLHGDLCGQITPPTPAKNRVEAMAVEVDSITRNKTCELVDRSVGVKHTRVCDTRMEACNTIHVGVKHTSLCDTKMEACNTVHVPVESRLKISKAEDEPETHAPGVEQKVDIPTRAHVRKTVDVTKALVAVSFNHKIHRNLSEEAKRKFYKN</sequence>
<gene>
    <name evidence="1" type="ORF">F2Q70_00015290</name>
</gene>
<proteinExistence type="predicted"/>
<dbReference type="EMBL" id="QGKY02001250">
    <property type="protein sequence ID" value="KAF2561354.1"/>
    <property type="molecule type" value="Genomic_DNA"/>
</dbReference>
<reference evidence="1" key="1">
    <citation type="submission" date="2019-12" db="EMBL/GenBank/DDBJ databases">
        <title>Genome sequencing and annotation of Brassica cretica.</title>
        <authorList>
            <person name="Studholme D.J."/>
            <person name="Sarris P.F."/>
        </authorList>
    </citation>
    <scope>NUCLEOTIDE SEQUENCE</scope>
    <source>
        <strain evidence="1">PFS-102/07</strain>
        <tissue evidence="1">Leaf</tissue>
    </source>
</reference>
<accession>A0A8S9HUR2</accession>
<dbReference type="AlphaFoldDB" id="A0A8S9HUR2"/>
<organism evidence="1">
    <name type="scientific">Brassica cretica</name>
    <name type="common">Mustard</name>
    <dbReference type="NCBI Taxonomy" id="69181"/>
    <lineage>
        <taxon>Eukaryota</taxon>
        <taxon>Viridiplantae</taxon>
        <taxon>Streptophyta</taxon>
        <taxon>Embryophyta</taxon>
        <taxon>Tracheophyta</taxon>
        <taxon>Spermatophyta</taxon>
        <taxon>Magnoliopsida</taxon>
        <taxon>eudicotyledons</taxon>
        <taxon>Gunneridae</taxon>
        <taxon>Pentapetalae</taxon>
        <taxon>rosids</taxon>
        <taxon>malvids</taxon>
        <taxon>Brassicales</taxon>
        <taxon>Brassicaceae</taxon>
        <taxon>Brassiceae</taxon>
        <taxon>Brassica</taxon>
    </lineage>
</organism>
<comment type="caution">
    <text evidence="1">The sequence shown here is derived from an EMBL/GenBank/DDBJ whole genome shotgun (WGS) entry which is preliminary data.</text>
</comment>
<name>A0A8S9HUR2_BRACR</name>
<protein>
    <submittedName>
        <fullName evidence="1">Uncharacterized protein</fullName>
    </submittedName>
</protein>